<dbReference type="InterPro" id="IPR004528">
    <property type="entry name" value="KdsB"/>
</dbReference>
<dbReference type="GO" id="GO:0005829">
    <property type="term" value="C:cytosol"/>
    <property type="evidence" value="ECO:0007669"/>
    <property type="project" value="TreeGrafter"/>
</dbReference>
<dbReference type="InterPro" id="IPR029044">
    <property type="entry name" value="Nucleotide-diphossugar_trans"/>
</dbReference>
<evidence type="ECO:0000256" key="3">
    <source>
        <dbReference type="ARBA" id="ARBA00022695"/>
    </source>
</evidence>
<dbReference type="PANTHER" id="PTHR42866:SF2">
    <property type="entry name" value="3-DEOXY-MANNO-OCTULOSONATE CYTIDYLYLTRANSFERASE, MITOCHONDRIAL"/>
    <property type="match status" value="1"/>
</dbReference>
<keyword evidence="2 4" id="KW-0808">Transferase</keyword>
<dbReference type="GO" id="GO:1901137">
    <property type="term" value="P:carbohydrate derivative biosynthetic process"/>
    <property type="evidence" value="ECO:0007669"/>
    <property type="project" value="UniProtKB-ARBA"/>
</dbReference>
<dbReference type="Pfam" id="PF02348">
    <property type="entry name" value="CTP_transf_3"/>
    <property type="match status" value="1"/>
</dbReference>
<sequence>MVNKPYVLVVIPARFHSTRLEGKPLKLIGGKPVIEHVYNRAKEMKTADRVIVATDDDRIVEAVKNFGGESMLTSKRHRSGTDRSAEVAQLVKADIVVNLQGDEPFINPGAVDMAVNSLMENPELKVATLCVPISPVEAEDPNVTCVVRDLAGYALYFSKLHIPNDRDGDADKRPLYKHLGIYVFRSDFLVEYAALEPTPLEKCEKLEQLRILENGERIMVVETDCDSIGVDSPEDLKKANEIFSNG</sequence>
<evidence type="ECO:0000256" key="1">
    <source>
        <dbReference type="ARBA" id="ARBA00004370"/>
    </source>
</evidence>
<dbReference type="GO" id="GO:0044281">
    <property type="term" value="P:small molecule metabolic process"/>
    <property type="evidence" value="ECO:0007669"/>
    <property type="project" value="UniProtKB-ARBA"/>
</dbReference>
<dbReference type="FunFam" id="3.90.550.10:FF:000011">
    <property type="entry name" value="3-deoxy-manno-octulosonate cytidylyltransferase"/>
    <property type="match status" value="1"/>
</dbReference>
<dbReference type="GO" id="GO:0016020">
    <property type="term" value="C:membrane"/>
    <property type="evidence" value="ECO:0007669"/>
    <property type="project" value="UniProtKB-SubCell"/>
</dbReference>
<comment type="subcellular location">
    <subcellularLocation>
        <location evidence="1">Membrane</location>
    </subcellularLocation>
</comment>
<dbReference type="EMBL" id="UOGA01000116">
    <property type="protein sequence ID" value="VAX18139.1"/>
    <property type="molecule type" value="Genomic_DNA"/>
</dbReference>
<dbReference type="NCBIfam" id="NF003952">
    <property type="entry name" value="PRK05450.1-5"/>
    <property type="match status" value="1"/>
</dbReference>
<protein>
    <submittedName>
        <fullName evidence="4">3-deoxy-manno-octulosonate cytidylyltransferase</fullName>
        <ecNumber evidence="4">2.7.7.38</ecNumber>
    </submittedName>
</protein>
<evidence type="ECO:0000313" key="4">
    <source>
        <dbReference type="EMBL" id="VAX18139.1"/>
    </source>
</evidence>
<reference evidence="4" key="1">
    <citation type="submission" date="2018-06" db="EMBL/GenBank/DDBJ databases">
        <authorList>
            <person name="Zhirakovskaya E."/>
        </authorList>
    </citation>
    <scope>NUCLEOTIDE SEQUENCE</scope>
</reference>
<dbReference type="CDD" id="cd02517">
    <property type="entry name" value="CMP-KDO-Synthetase"/>
    <property type="match status" value="1"/>
</dbReference>
<organism evidence="4">
    <name type="scientific">hydrothermal vent metagenome</name>
    <dbReference type="NCBI Taxonomy" id="652676"/>
    <lineage>
        <taxon>unclassified sequences</taxon>
        <taxon>metagenomes</taxon>
        <taxon>ecological metagenomes</taxon>
    </lineage>
</organism>
<dbReference type="HAMAP" id="MF_00057">
    <property type="entry name" value="KdsB"/>
    <property type="match status" value="1"/>
</dbReference>
<dbReference type="GO" id="GO:0008690">
    <property type="term" value="F:3-deoxy-manno-octulosonate cytidylyltransferase activity"/>
    <property type="evidence" value="ECO:0007669"/>
    <property type="project" value="UniProtKB-EC"/>
</dbReference>
<dbReference type="SUPFAM" id="SSF53448">
    <property type="entry name" value="Nucleotide-diphospho-sugar transferases"/>
    <property type="match status" value="1"/>
</dbReference>
<keyword evidence="3 4" id="KW-0548">Nucleotidyltransferase</keyword>
<name>A0A3B1BJI3_9ZZZZ</name>
<gene>
    <name evidence="4" type="ORF">MNBD_NITROSPINAE04-1901</name>
</gene>
<dbReference type="AlphaFoldDB" id="A0A3B1BJI3"/>
<dbReference type="PANTHER" id="PTHR42866">
    <property type="entry name" value="3-DEOXY-MANNO-OCTULOSONATE CYTIDYLYLTRANSFERASE"/>
    <property type="match status" value="1"/>
</dbReference>
<proteinExistence type="inferred from homology"/>
<dbReference type="NCBIfam" id="NF009905">
    <property type="entry name" value="PRK13368.1"/>
    <property type="match status" value="1"/>
</dbReference>
<evidence type="ECO:0000256" key="2">
    <source>
        <dbReference type="ARBA" id="ARBA00022679"/>
    </source>
</evidence>
<accession>A0A3B1BJI3</accession>
<dbReference type="NCBIfam" id="NF003950">
    <property type="entry name" value="PRK05450.1-3"/>
    <property type="match status" value="1"/>
</dbReference>
<dbReference type="EC" id="2.7.7.38" evidence="4"/>
<dbReference type="Gene3D" id="3.90.550.10">
    <property type="entry name" value="Spore Coat Polysaccharide Biosynthesis Protein SpsA, Chain A"/>
    <property type="match status" value="1"/>
</dbReference>
<dbReference type="NCBIfam" id="TIGR00466">
    <property type="entry name" value="kdsB"/>
    <property type="match status" value="1"/>
</dbReference>
<dbReference type="InterPro" id="IPR003329">
    <property type="entry name" value="Cytidylyl_trans"/>
</dbReference>